<feature type="region of interest" description="Disordered" evidence="1">
    <location>
        <begin position="1"/>
        <end position="70"/>
    </location>
</feature>
<dbReference type="EMBL" id="BAAAMR010000014">
    <property type="protein sequence ID" value="GAA2130335.1"/>
    <property type="molecule type" value="Genomic_DNA"/>
</dbReference>
<name>A0ABN2YQD0_9ACTN</name>
<feature type="compositionally biased region" description="Low complexity" evidence="1">
    <location>
        <begin position="61"/>
        <end position="70"/>
    </location>
</feature>
<reference evidence="2 3" key="1">
    <citation type="journal article" date="2019" name="Int. J. Syst. Evol. Microbiol.">
        <title>The Global Catalogue of Microorganisms (GCM) 10K type strain sequencing project: providing services to taxonomists for standard genome sequencing and annotation.</title>
        <authorList>
            <consortium name="The Broad Institute Genomics Platform"/>
            <consortium name="The Broad Institute Genome Sequencing Center for Infectious Disease"/>
            <person name="Wu L."/>
            <person name="Ma J."/>
        </authorList>
    </citation>
    <scope>NUCLEOTIDE SEQUENCE [LARGE SCALE GENOMIC DNA]</scope>
    <source>
        <strain evidence="2 3">JCM 13850</strain>
    </source>
</reference>
<evidence type="ECO:0000313" key="3">
    <source>
        <dbReference type="Proteomes" id="UP001501020"/>
    </source>
</evidence>
<comment type="caution">
    <text evidence="2">The sequence shown here is derived from an EMBL/GenBank/DDBJ whole genome shotgun (WGS) entry which is preliminary data.</text>
</comment>
<keyword evidence="3" id="KW-1185">Reference proteome</keyword>
<accession>A0ABN2YQD0</accession>
<gene>
    <name evidence="2" type="ORF">GCM10009727_22290</name>
</gene>
<feature type="compositionally biased region" description="Polar residues" evidence="1">
    <location>
        <begin position="7"/>
        <end position="25"/>
    </location>
</feature>
<sequence>MRVRTQRGVTITGSRSVRYRSTSNEADPDPMITAARSHTAGTPASSMIRPTSARDRRCGDRSSSGAIPPR</sequence>
<feature type="compositionally biased region" description="Polar residues" evidence="1">
    <location>
        <begin position="39"/>
        <end position="49"/>
    </location>
</feature>
<protein>
    <submittedName>
        <fullName evidence="2">Uncharacterized protein</fullName>
    </submittedName>
</protein>
<evidence type="ECO:0000256" key="1">
    <source>
        <dbReference type="SAM" id="MobiDB-lite"/>
    </source>
</evidence>
<organism evidence="2 3">
    <name type="scientific">Actinomadura napierensis</name>
    <dbReference type="NCBI Taxonomy" id="267854"/>
    <lineage>
        <taxon>Bacteria</taxon>
        <taxon>Bacillati</taxon>
        <taxon>Actinomycetota</taxon>
        <taxon>Actinomycetes</taxon>
        <taxon>Streptosporangiales</taxon>
        <taxon>Thermomonosporaceae</taxon>
        <taxon>Actinomadura</taxon>
    </lineage>
</organism>
<proteinExistence type="predicted"/>
<evidence type="ECO:0000313" key="2">
    <source>
        <dbReference type="EMBL" id="GAA2130335.1"/>
    </source>
</evidence>
<dbReference type="Proteomes" id="UP001501020">
    <property type="component" value="Unassembled WGS sequence"/>
</dbReference>